<dbReference type="EMBL" id="SRLB01000049">
    <property type="protein sequence ID" value="TGD93753.1"/>
    <property type="molecule type" value="Genomic_DNA"/>
</dbReference>
<protein>
    <recommendedName>
        <fullName evidence="2">Antitoxin-like ribbon-helix-helix domain-containing protein</fullName>
    </recommendedName>
</protein>
<comment type="caution">
    <text evidence="3">The sequence shown here is derived from an EMBL/GenBank/DDBJ whole genome shotgun (WGS) entry which is preliminary data.</text>
</comment>
<dbReference type="InterPro" id="IPR046765">
    <property type="entry name" value="Antitox_RHH"/>
</dbReference>
<feature type="region of interest" description="Disordered" evidence="1">
    <location>
        <begin position="41"/>
        <end position="60"/>
    </location>
</feature>
<evidence type="ECO:0000256" key="1">
    <source>
        <dbReference type="SAM" id="MobiDB-lite"/>
    </source>
</evidence>
<gene>
    <name evidence="3" type="ORF">EU555_33200</name>
</gene>
<feature type="domain" description="Antitoxin-like ribbon-helix-helix" evidence="2">
    <location>
        <begin position="12"/>
        <end position="44"/>
    </location>
</feature>
<dbReference type="OrthoDB" id="8005259at2"/>
<accession>A0A4Z0NFM1</accession>
<proteinExistence type="predicted"/>
<organism evidence="3 4">
    <name type="scientific">Methylobacterium nonmethylotrophicum</name>
    <dbReference type="NCBI Taxonomy" id="1141884"/>
    <lineage>
        <taxon>Bacteria</taxon>
        <taxon>Pseudomonadati</taxon>
        <taxon>Pseudomonadota</taxon>
        <taxon>Alphaproteobacteria</taxon>
        <taxon>Hyphomicrobiales</taxon>
        <taxon>Methylobacteriaceae</taxon>
        <taxon>Methylobacterium</taxon>
    </lineage>
</organism>
<name>A0A4Z0NFM1_9HYPH</name>
<evidence type="ECO:0000313" key="4">
    <source>
        <dbReference type="Proteomes" id="UP000297535"/>
    </source>
</evidence>
<keyword evidence="4" id="KW-1185">Reference proteome</keyword>
<sequence>MQVRINKRGWSTLRNLASDRDMPLEALMVEALNDVLLKHGQPPIVERRTGERGTEGRDEE</sequence>
<evidence type="ECO:0000313" key="3">
    <source>
        <dbReference type="EMBL" id="TGD93753.1"/>
    </source>
</evidence>
<dbReference type="Pfam" id="PF20605">
    <property type="entry name" value="Antitox_RHH"/>
    <property type="match status" value="1"/>
</dbReference>
<feature type="compositionally biased region" description="Basic and acidic residues" evidence="1">
    <location>
        <begin position="45"/>
        <end position="60"/>
    </location>
</feature>
<evidence type="ECO:0000259" key="2">
    <source>
        <dbReference type="Pfam" id="PF20605"/>
    </source>
</evidence>
<reference evidence="3 4" key="1">
    <citation type="submission" date="2019-04" db="EMBL/GenBank/DDBJ databases">
        <authorList>
            <person name="Feng G."/>
            <person name="Zhu H."/>
        </authorList>
    </citation>
    <scope>NUCLEOTIDE SEQUENCE [LARGE SCALE GENOMIC DNA]</scope>
    <source>
        <strain evidence="3 4">6HR-1</strain>
    </source>
</reference>
<dbReference type="Proteomes" id="UP000297535">
    <property type="component" value="Unassembled WGS sequence"/>
</dbReference>
<dbReference type="AlphaFoldDB" id="A0A4Z0NFM1"/>